<dbReference type="Proteomes" id="UP000606786">
    <property type="component" value="Unassembled WGS sequence"/>
</dbReference>
<evidence type="ECO:0000313" key="4">
    <source>
        <dbReference type="Proteomes" id="UP000606786"/>
    </source>
</evidence>
<evidence type="ECO:0000313" key="3">
    <source>
        <dbReference type="EMBL" id="CAD6998434.1"/>
    </source>
</evidence>
<comment type="subcellular location">
    <subcellularLocation>
        <location evidence="1">Secreted</location>
    </subcellularLocation>
</comment>
<dbReference type="AlphaFoldDB" id="A0A811UHX4"/>
<sequence>MCDSSEIKSKGTFKHHVPPTFKVRRLILEQHNNIRNNVAKENSATRMRNLIWDHELAFLARTHTGLCPDKPSVCHKTARFEK</sequence>
<name>A0A811UHX4_CERCA</name>
<dbReference type="SUPFAM" id="SSF55797">
    <property type="entry name" value="PR-1-like"/>
    <property type="match status" value="1"/>
</dbReference>
<accession>A0A811UHX4</accession>
<dbReference type="Gene3D" id="3.40.33.10">
    <property type="entry name" value="CAP"/>
    <property type="match status" value="1"/>
</dbReference>
<evidence type="ECO:0000256" key="2">
    <source>
        <dbReference type="ARBA" id="ARBA00022525"/>
    </source>
</evidence>
<keyword evidence="4" id="KW-1185">Reference proteome</keyword>
<proteinExistence type="predicted"/>
<keyword evidence="2" id="KW-0964">Secreted</keyword>
<gene>
    <name evidence="3" type="ORF">CCAP1982_LOCUS7034</name>
</gene>
<dbReference type="CDD" id="cd05380">
    <property type="entry name" value="CAP_euk"/>
    <property type="match status" value="1"/>
</dbReference>
<dbReference type="OrthoDB" id="414826at2759"/>
<reference evidence="3" key="1">
    <citation type="submission" date="2020-11" db="EMBL/GenBank/DDBJ databases">
        <authorList>
            <person name="Whitehead M."/>
        </authorList>
    </citation>
    <scope>NUCLEOTIDE SEQUENCE</scope>
    <source>
        <strain evidence="3">EGII</strain>
    </source>
</reference>
<comment type="caution">
    <text evidence="3">The sequence shown here is derived from an EMBL/GenBank/DDBJ whole genome shotgun (WGS) entry which is preliminary data.</text>
</comment>
<protein>
    <submittedName>
        <fullName evidence="3">(Mediterranean fruit fly) hypothetical protein</fullName>
    </submittedName>
</protein>
<dbReference type="EMBL" id="CAJHJT010000012">
    <property type="protein sequence ID" value="CAD6998434.1"/>
    <property type="molecule type" value="Genomic_DNA"/>
</dbReference>
<dbReference type="InterPro" id="IPR035940">
    <property type="entry name" value="CAP_sf"/>
</dbReference>
<organism evidence="3 4">
    <name type="scientific">Ceratitis capitata</name>
    <name type="common">Mediterranean fruit fly</name>
    <name type="synonym">Tephritis capitata</name>
    <dbReference type="NCBI Taxonomy" id="7213"/>
    <lineage>
        <taxon>Eukaryota</taxon>
        <taxon>Metazoa</taxon>
        <taxon>Ecdysozoa</taxon>
        <taxon>Arthropoda</taxon>
        <taxon>Hexapoda</taxon>
        <taxon>Insecta</taxon>
        <taxon>Pterygota</taxon>
        <taxon>Neoptera</taxon>
        <taxon>Endopterygota</taxon>
        <taxon>Diptera</taxon>
        <taxon>Brachycera</taxon>
        <taxon>Muscomorpha</taxon>
        <taxon>Tephritoidea</taxon>
        <taxon>Tephritidae</taxon>
        <taxon>Ceratitis</taxon>
        <taxon>Ceratitis</taxon>
    </lineage>
</organism>
<evidence type="ECO:0000256" key="1">
    <source>
        <dbReference type="ARBA" id="ARBA00004613"/>
    </source>
</evidence>